<dbReference type="InterPro" id="IPR045584">
    <property type="entry name" value="Pilin-like"/>
</dbReference>
<dbReference type="AlphaFoldDB" id="A0A0A7G210"/>
<dbReference type="InterPro" id="IPR012902">
    <property type="entry name" value="N_methyl_site"/>
</dbReference>
<accession>A0A0A7G210</accession>
<dbReference type="OrthoDB" id="1937102at2"/>
<dbReference type="Proteomes" id="UP000030635">
    <property type="component" value="Chromosome"/>
</dbReference>
<evidence type="ECO:0000313" key="3">
    <source>
        <dbReference type="Proteomes" id="UP000030635"/>
    </source>
</evidence>
<dbReference type="NCBIfam" id="TIGR02532">
    <property type="entry name" value="IV_pilin_GFxxxE"/>
    <property type="match status" value="1"/>
</dbReference>
<reference evidence="2 3" key="1">
    <citation type="journal article" date="2015" name="Infect. Genet. Evol.">
        <title>Genomic sequences of six botulinum neurotoxin-producing strains representing three clostridial species illustrate the mobility and diversity of botulinum neurotoxin genes.</title>
        <authorList>
            <person name="Smith T.J."/>
            <person name="Hill K.K."/>
            <person name="Xie G."/>
            <person name="Foley B.T."/>
            <person name="Williamson C.H."/>
            <person name="Foster J.T."/>
            <person name="Johnson S.L."/>
            <person name="Chertkov O."/>
            <person name="Teshima H."/>
            <person name="Gibbons H.S."/>
            <person name="Johnsky L.A."/>
            <person name="Karavis M.A."/>
            <person name="Smith L.A."/>
        </authorList>
    </citation>
    <scope>NUCLEOTIDE SEQUENCE [LARGE SCALE GENOMIC DNA]</scope>
    <source>
        <strain evidence="2">Sullivan</strain>
    </source>
</reference>
<dbReference type="STRING" id="1561.NPD11_383"/>
<evidence type="ECO:0000256" key="1">
    <source>
        <dbReference type="SAM" id="Phobius"/>
    </source>
</evidence>
<gene>
    <name evidence="2" type="ORF">U729_2643</name>
</gene>
<keyword evidence="1" id="KW-1133">Transmembrane helix</keyword>
<sequence length="146" mass="16669">MNKNKGFTLIELIAVIGITSIILLFGISSTNYYKKIQRDIETEEFIASFKHLLSESKMEAINRESVVVIIIQNSNKKIKSQVNLKLISSIAIPEYIKNVGKTQISVSSDGRLESGTLIFENTKDKEKYFFKIRVGVDYINFEKKKL</sequence>
<feature type="transmembrane region" description="Helical" evidence="1">
    <location>
        <begin position="6"/>
        <end position="27"/>
    </location>
</feature>
<evidence type="ECO:0000313" key="2">
    <source>
        <dbReference type="EMBL" id="AIY85051.1"/>
    </source>
</evidence>
<organism evidence="2 3">
    <name type="scientific">Clostridium baratii str. Sullivan</name>
    <dbReference type="NCBI Taxonomy" id="1415775"/>
    <lineage>
        <taxon>Bacteria</taxon>
        <taxon>Bacillati</taxon>
        <taxon>Bacillota</taxon>
        <taxon>Clostridia</taxon>
        <taxon>Eubacteriales</taxon>
        <taxon>Clostridiaceae</taxon>
        <taxon>Clostridium</taxon>
    </lineage>
</organism>
<evidence type="ECO:0008006" key="4">
    <source>
        <dbReference type="Google" id="ProtNLM"/>
    </source>
</evidence>
<keyword evidence="1" id="KW-0812">Transmembrane</keyword>
<dbReference type="Pfam" id="PF07963">
    <property type="entry name" value="N_methyl"/>
    <property type="match status" value="1"/>
</dbReference>
<proteinExistence type="predicted"/>
<name>A0A0A7G210_9CLOT</name>
<dbReference type="KEGG" id="cbv:U729_2643"/>
<protein>
    <recommendedName>
        <fullName evidence="4">Prepilin-type N-terminal cleavage/methylation domain-containing protein</fullName>
    </recommendedName>
</protein>
<dbReference type="EMBL" id="CP006905">
    <property type="protein sequence ID" value="AIY85051.1"/>
    <property type="molecule type" value="Genomic_DNA"/>
</dbReference>
<dbReference type="eggNOG" id="ENOG5032MDX">
    <property type="taxonomic scope" value="Bacteria"/>
</dbReference>
<keyword evidence="1" id="KW-0472">Membrane</keyword>
<dbReference type="SUPFAM" id="SSF54523">
    <property type="entry name" value="Pili subunits"/>
    <property type="match status" value="1"/>
</dbReference>
<dbReference type="HOGENOM" id="CLU_1774116_0_0_9"/>
<dbReference type="RefSeq" id="WP_039315826.1">
    <property type="nucleotide sequence ID" value="NZ_CP006905.1"/>
</dbReference>
<keyword evidence="3" id="KW-1185">Reference proteome</keyword>